<dbReference type="InterPro" id="IPR051052">
    <property type="entry name" value="Diverse_substrate_MTase"/>
</dbReference>
<dbReference type="STRING" id="6526.A0A2C9L063"/>
<accession>A0A2C9L063</accession>
<dbReference type="KEGG" id="bgt:106057778"/>
<evidence type="ECO:0000256" key="3">
    <source>
        <dbReference type="ARBA" id="ARBA00022679"/>
    </source>
</evidence>
<dbReference type="PANTHER" id="PTHR44942">
    <property type="entry name" value="METHYLTRANSF_11 DOMAIN-CONTAINING PROTEIN"/>
    <property type="match status" value="1"/>
</dbReference>
<evidence type="ECO:0000313" key="5">
    <source>
        <dbReference type="EnsemblMetazoa" id="BGLB025573-PA"/>
    </source>
</evidence>
<dbReference type="GO" id="GO:0032259">
    <property type="term" value="P:methylation"/>
    <property type="evidence" value="ECO:0007669"/>
    <property type="project" value="UniProtKB-KW"/>
</dbReference>
<gene>
    <name evidence="5" type="primary">106057778</name>
</gene>
<dbReference type="PANTHER" id="PTHR44942:SF4">
    <property type="entry name" value="METHYLTRANSFERASE TYPE 11 DOMAIN-CONTAINING PROTEIN"/>
    <property type="match status" value="1"/>
</dbReference>
<name>A0A2C9L063_BIOGL</name>
<dbReference type="AlphaFoldDB" id="A0A2C9L063"/>
<dbReference type="GO" id="GO:0008757">
    <property type="term" value="F:S-adenosylmethionine-dependent methyltransferase activity"/>
    <property type="evidence" value="ECO:0007669"/>
    <property type="project" value="InterPro"/>
</dbReference>
<evidence type="ECO:0000313" key="6">
    <source>
        <dbReference type="Proteomes" id="UP000076420"/>
    </source>
</evidence>
<sequence length="288" mass="32313">RELYCSQGSHEESCGASTLSEHVVSLASQGFGTGGENYDANRPGYTEESVNIISSEINALASDSNNLLYHALELGAGTGKLTELLVSRLPKSIKYLASDPSGNFLDVLKKKNLNVDTGVFAAANIPLPEKSVKNVVCAQCFHWFAEVKEIQSIHRVLAPGGKLILLWNAKNFQEGWMKLFYDQRIEVFTKMGASLMYWFNTLEWQRNLDHSPYFKLEAHHSLPGVNFEGDLEKILTNLTTVSAYNTLPSEDRDKYIDQLRQALKSWPGLDINKINIPFTTELYIYKAL</sequence>
<organism evidence="5 6">
    <name type="scientific">Biomphalaria glabrata</name>
    <name type="common">Bloodfluke planorb</name>
    <name type="synonym">Freshwater snail</name>
    <dbReference type="NCBI Taxonomy" id="6526"/>
    <lineage>
        <taxon>Eukaryota</taxon>
        <taxon>Metazoa</taxon>
        <taxon>Spiralia</taxon>
        <taxon>Lophotrochozoa</taxon>
        <taxon>Mollusca</taxon>
        <taxon>Gastropoda</taxon>
        <taxon>Heterobranchia</taxon>
        <taxon>Euthyneura</taxon>
        <taxon>Panpulmonata</taxon>
        <taxon>Hygrophila</taxon>
        <taxon>Lymnaeoidea</taxon>
        <taxon>Planorbidae</taxon>
        <taxon>Biomphalaria</taxon>
    </lineage>
</organism>
<dbReference type="Gene3D" id="3.40.50.150">
    <property type="entry name" value="Vaccinia Virus protein VP39"/>
    <property type="match status" value="1"/>
</dbReference>
<dbReference type="InterPro" id="IPR029063">
    <property type="entry name" value="SAM-dependent_MTases_sf"/>
</dbReference>
<dbReference type="Proteomes" id="UP000076420">
    <property type="component" value="Unassembled WGS sequence"/>
</dbReference>
<dbReference type="EnsemblMetazoa" id="BGLB025573-RA">
    <property type="protein sequence ID" value="BGLB025573-PA"/>
    <property type="gene ID" value="BGLB025573"/>
</dbReference>
<keyword evidence="3" id="KW-0808">Transferase</keyword>
<dbReference type="CDD" id="cd02440">
    <property type="entry name" value="AdoMet_MTases"/>
    <property type="match status" value="1"/>
</dbReference>
<keyword evidence="2" id="KW-0489">Methyltransferase</keyword>
<protein>
    <recommendedName>
        <fullName evidence="4">Methyltransferase type 11 domain-containing protein</fullName>
    </recommendedName>
</protein>
<comment type="similarity">
    <text evidence="1">Belongs to the methyltransferase superfamily.</text>
</comment>
<evidence type="ECO:0000256" key="2">
    <source>
        <dbReference type="ARBA" id="ARBA00022603"/>
    </source>
</evidence>
<reference evidence="5" key="1">
    <citation type="submission" date="2020-05" db="UniProtKB">
        <authorList>
            <consortium name="EnsemblMetazoa"/>
        </authorList>
    </citation>
    <scope>IDENTIFICATION</scope>
    <source>
        <strain evidence="5">BB02</strain>
    </source>
</reference>
<evidence type="ECO:0000259" key="4">
    <source>
        <dbReference type="Pfam" id="PF08241"/>
    </source>
</evidence>
<proteinExistence type="inferred from homology"/>
<dbReference type="VEuPathDB" id="VectorBase:BGLB025573"/>
<feature type="domain" description="Methyltransferase type 11" evidence="4">
    <location>
        <begin position="72"/>
        <end position="165"/>
    </location>
</feature>
<dbReference type="SUPFAM" id="SSF53335">
    <property type="entry name" value="S-adenosyl-L-methionine-dependent methyltransferases"/>
    <property type="match status" value="1"/>
</dbReference>
<evidence type="ECO:0000256" key="1">
    <source>
        <dbReference type="ARBA" id="ARBA00008361"/>
    </source>
</evidence>
<dbReference type="InterPro" id="IPR013216">
    <property type="entry name" value="Methyltransf_11"/>
</dbReference>
<dbReference type="Pfam" id="PF08241">
    <property type="entry name" value="Methyltransf_11"/>
    <property type="match status" value="1"/>
</dbReference>